<dbReference type="RefSeq" id="WP_137394051.1">
    <property type="nucleotide sequence ID" value="NZ_CP039691.1"/>
</dbReference>
<evidence type="ECO:0000313" key="7">
    <source>
        <dbReference type="EMBL" id="WHA40144.1"/>
    </source>
</evidence>
<evidence type="ECO:0000313" key="6">
    <source>
        <dbReference type="EMBL" id="QYA08278.1"/>
    </source>
</evidence>
<reference evidence="7" key="2">
    <citation type="submission" date="2023-05" db="EMBL/GenBank/DDBJ databases">
        <title>Complete genome sequence of Agrobacterium larrymoorei CFBP5477.</title>
        <authorList>
            <person name="Yen H.-C."/>
            <person name="Chou L."/>
            <person name="Lin Y.-C."/>
            <person name="Lai E.-M."/>
            <person name="Kuo C.-H."/>
        </authorList>
    </citation>
    <scope>NUCLEOTIDE SEQUENCE</scope>
    <source>
        <strain evidence="7">CFBP5477</strain>
    </source>
</reference>
<feature type="domain" description="Insertion element IS402-like" evidence="2">
    <location>
        <begin position="7"/>
        <end position="77"/>
    </location>
</feature>
<organism evidence="7 9">
    <name type="scientific">Agrobacterium larrymoorei</name>
    <dbReference type="NCBI Taxonomy" id="160699"/>
    <lineage>
        <taxon>Bacteria</taxon>
        <taxon>Pseudomonadati</taxon>
        <taxon>Pseudomonadota</taxon>
        <taxon>Alphaproteobacteria</taxon>
        <taxon>Hyphomicrobiales</taxon>
        <taxon>Rhizobiaceae</taxon>
        <taxon>Rhizobium/Agrobacterium group</taxon>
        <taxon>Agrobacterium</taxon>
    </lineage>
</organism>
<dbReference type="Pfam" id="PF13340">
    <property type="entry name" value="DUF4096"/>
    <property type="match status" value="1"/>
</dbReference>
<dbReference type="EMBL" id="CP072167">
    <property type="protein sequence ID" value="QYA07708.1"/>
    <property type="molecule type" value="Genomic_DNA"/>
</dbReference>
<dbReference type="Proteomes" id="UP000826513">
    <property type="component" value="Chromosome 1"/>
</dbReference>
<dbReference type="EMBL" id="CP124733">
    <property type="protein sequence ID" value="WHA42130.1"/>
    <property type="molecule type" value="Genomic_DNA"/>
</dbReference>
<dbReference type="PANTHER" id="PTHR30007:SF1">
    <property type="entry name" value="BLR1914 PROTEIN"/>
    <property type="match status" value="1"/>
</dbReference>
<dbReference type="Proteomes" id="UP000298664">
    <property type="component" value="Chromosome Circular"/>
</dbReference>
<dbReference type="InterPro" id="IPR002559">
    <property type="entry name" value="Transposase_11"/>
</dbReference>
<evidence type="ECO:0000259" key="2">
    <source>
        <dbReference type="Pfam" id="PF13340"/>
    </source>
</evidence>
<dbReference type="Pfam" id="PF01609">
    <property type="entry name" value="DDE_Tnp_1"/>
    <property type="match status" value="1"/>
</dbReference>
<dbReference type="EMBL" id="CP072167">
    <property type="protein sequence ID" value="QYA07093.1"/>
    <property type="molecule type" value="Genomic_DNA"/>
</dbReference>
<dbReference type="GO" id="GO:0003677">
    <property type="term" value="F:DNA binding"/>
    <property type="evidence" value="ECO:0007669"/>
    <property type="project" value="InterPro"/>
</dbReference>
<dbReference type="InterPro" id="IPR025161">
    <property type="entry name" value="IS402-like_dom"/>
</dbReference>
<name>A0A4Z1PXS1_9HYPH</name>
<feature type="domain" description="Transposase IS4-like" evidence="1">
    <location>
        <begin position="86"/>
        <end position="248"/>
    </location>
</feature>
<evidence type="ECO:0000313" key="9">
    <source>
        <dbReference type="Proteomes" id="UP000298664"/>
    </source>
</evidence>
<dbReference type="EMBL" id="CP072167">
    <property type="protein sequence ID" value="QYA05990.1"/>
    <property type="molecule type" value="Genomic_DNA"/>
</dbReference>
<dbReference type="EMBL" id="CP072167">
    <property type="protein sequence ID" value="QYA08278.1"/>
    <property type="molecule type" value="Genomic_DNA"/>
</dbReference>
<accession>A0A4Z1PXS1</accession>
<dbReference type="GO" id="GO:0004803">
    <property type="term" value="F:transposase activity"/>
    <property type="evidence" value="ECO:0007669"/>
    <property type="project" value="InterPro"/>
</dbReference>
<dbReference type="EMBL" id="CP124733">
    <property type="protein sequence ID" value="WHA40144.1"/>
    <property type="molecule type" value="Genomic_DNA"/>
</dbReference>
<dbReference type="NCBIfam" id="NF033580">
    <property type="entry name" value="transpos_IS5_3"/>
    <property type="match status" value="1"/>
</dbReference>
<reference evidence="3 10" key="1">
    <citation type="submission" date="2021-03" db="EMBL/GenBank/DDBJ databases">
        <title>Rapid diversification of plasmids in a genus of pathogenic and nitrogen fixing bacteria.</title>
        <authorList>
            <person name="Weisberg A.J."/>
            <person name="Miller M."/>
            <person name="Ream W."/>
            <person name="Grunwald N.J."/>
            <person name="Chang J.H."/>
        </authorList>
    </citation>
    <scope>NUCLEOTIDE SEQUENCE [LARGE SCALE GENOMIC DNA]</scope>
    <source>
        <strain evidence="3 10">AF3.44</strain>
    </source>
</reference>
<dbReference type="PANTHER" id="PTHR30007">
    <property type="entry name" value="PHP DOMAIN PROTEIN"/>
    <property type="match status" value="1"/>
</dbReference>
<protein>
    <submittedName>
        <fullName evidence="7">IS5 family transposase</fullName>
    </submittedName>
</protein>
<dbReference type="GO" id="GO:0006313">
    <property type="term" value="P:DNA transposition"/>
    <property type="evidence" value="ECO:0007669"/>
    <property type="project" value="InterPro"/>
</dbReference>
<keyword evidence="10" id="KW-1185">Reference proteome</keyword>
<evidence type="ECO:0000313" key="10">
    <source>
        <dbReference type="Proteomes" id="UP000826513"/>
    </source>
</evidence>
<evidence type="ECO:0000259" key="1">
    <source>
        <dbReference type="Pfam" id="PF01609"/>
    </source>
</evidence>
<evidence type="ECO:0000313" key="5">
    <source>
        <dbReference type="EMBL" id="QYA07708.1"/>
    </source>
</evidence>
<evidence type="ECO:0000313" key="8">
    <source>
        <dbReference type="EMBL" id="WHA42130.1"/>
    </source>
</evidence>
<evidence type="ECO:0000313" key="4">
    <source>
        <dbReference type="EMBL" id="QYA07093.1"/>
    </source>
</evidence>
<proteinExistence type="predicted"/>
<dbReference type="AlphaFoldDB" id="A0A4Z1PXS1"/>
<sequence length="252" mass="29127">MSDLFLLTPSQFNRIRPYFPLAHGIERVDDLRVVSGIIYVLKHGLQWKDAPKEYGPHKTLYNRFVRWSRLGVFNRIFEALAGKAGQPDRLMIDATHLKAHRTAASLLKKGLFSRCIGRTKGGLNSKLHAVTDGLGRPLLFFLTQGQASDYQGARHLLDRLPNAKELLADRGYDADWFRNGLKDKGISPCIPPRKKRRNPAHYDKVLYRQRYRIENMFGRIKDWRRIATRYDRCAHTFLSAILIAATCCYWLD</sequence>
<gene>
    <name evidence="8" type="ORF">CFBP5477_005750</name>
    <name evidence="7" type="ORF">CFBP5477_009880</name>
    <name evidence="5" type="ORF">J5285_03010</name>
    <name evidence="6" type="ORF">J5285_06155</name>
    <name evidence="3" type="ORF">J5285_07755</name>
    <name evidence="4" type="ORF">J5285_13920</name>
</gene>
<evidence type="ECO:0000313" key="3">
    <source>
        <dbReference type="EMBL" id="QYA05990.1"/>
    </source>
</evidence>